<dbReference type="RefSeq" id="WP_051641371.1">
    <property type="nucleotide sequence ID" value="NZ_HG964446.1"/>
</dbReference>
<evidence type="ECO:0000313" key="4">
    <source>
        <dbReference type="Proteomes" id="UP000193710"/>
    </source>
</evidence>
<name>A0A024K2E1_9MYCO</name>
<dbReference type="Proteomes" id="UP000028880">
    <property type="component" value="Unassembled WGS sequence"/>
</dbReference>
<dbReference type="EMBL" id="LQPY01000030">
    <property type="protein sequence ID" value="ORX01528.1"/>
    <property type="molecule type" value="Genomic_DNA"/>
</dbReference>
<dbReference type="STRING" id="47839.BN973_04048"/>
<organism evidence="2">
    <name type="scientific">Mycobacterium triplex</name>
    <dbReference type="NCBI Taxonomy" id="47839"/>
    <lineage>
        <taxon>Bacteria</taxon>
        <taxon>Bacillati</taxon>
        <taxon>Actinomycetota</taxon>
        <taxon>Actinomycetes</taxon>
        <taxon>Mycobacteriales</taxon>
        <taxon>Mycobacteriaceae</taxon>
        <taxon>Mycobacterium</taxon>
        <taxon>Mycobacterium simiae complex</taxon>
    </lineage>
</organism>
<dbReference type="HOGENOM" id="CLU_108891_0_0_11"/>
<feature type="region of interest" description="Disordered" evidence="1">
    <location>
        <begin position="1"/>
        <end position="55"/>
    </location>
</feature>
<sequence>METTQHGDDGSSAAWDFGDNPGPESATHQGFDDGFGRESGSFLDFGDEAGHDDAEPSLIDSLVEPAPVADAGVELIDALADSDGDVEAADAADDDGAMPTAKVTNPPETVSVTATMDGRISLVELSPDAAKMTESSLAAEIFAIADLARQRALSIQHSFVLDAFRHLGISDQEDEEFITEALQTGMTQLRSPDQAIRAQADVFATRYGSNDQ</sequence>
<proteinExistence type="predicted"/>
<gene>
    <name evidence="2" type="primary">espH_3</name>
    <name evidence="3" type="ORF">AWC29_23060</name>
    <name evidence="2" type="ORF">BN973_04048</name>
</gene>
<evidence type="ECO:0000313" key="2">
    <source>
        <dbReference type="EMBL" id="CDO89668.1"/>
    </source>
</evidence>
<accession>A0A024K2E1</accession>
<feature type="region of interest" description="Disordered" evidence="1">
    <location>
        <begin position="85"/>
        <end position="105"/>
    </location>
</feature>
<reference evidence="2" key="2">
    <citation type="submission" date="2014-04" db="EMBL/GenBank/DDBJ databases">
        <authorList>
            <person name="Urmite Genomes U."/>
        </authorList>
    </citation>
    <scope>NUCLEOTIDE SEQUENCE</scope>
    <source>
        <strain evidence="2">DSM 44626</strain>
    </source>
</reference>
<protein>
    <submittedName>
        <fullName evidence="2">ESX-1 secretion-associated protein EspH</fullName>
    </submittedName>
</protein>
<evidence type="ECO:0000313" key="3">
    <source>
        <dbReference type="EMBL" id="ORX01528.1"/>
    </source>
</evidence>
<reference evidence="3 4" key="3">
    <citation type="submission" date="2016-01" db="EMBL/GenBank/DDBJ databases">
        <title>The new phylogeny of the genus Mycobacterium.</title>
        <authorList>
            <person name="Tarcisio F."/>
            <person name="Conor M."/>
            <person name="Antonella G."/>
            <person name="Elisabetta G."/>
            <person name="Giulia F.S."/>
            <person name="Sara T."/>
            <person name="Anna F."/>
            <person name="Clotilde B."/>
            <person name="Roberto B."/>
            <person name="Veronica D.S."/>
            <person name="Fabio R."/>
            <person name="Monica P."/>
            <person name="Olivier J."/>
            <person name="Enrico T."/>
            <person name="Nicola S."/>
        </authorList>
    </citation>
    <scope>NUCLEOTIDE SEQUENCE [LARGE SCALE GENOMIC DNA]</scope>
    <source>
        <strain evidence="3 4">DSM 44626</strain>
    </source>
</reference>
<dbReference type="Proteomes" id="UP000193710">
    <property type="component" value="Unassembled WGS sequence"/>
</dbReference>
<feature type="compositionally biased region" description="Acidic residues" evidence="1">
    <location>
        <begin position="85"/>
        <end position="96"/>
    </location>
</feature>
<dbReference type="OrthoDB" id="4641051at2"/>
<dbReference type="AlphaFoldDB" id="A0A024K2E1"/>
<evidence type="ECO:0000256" key="1">
    <source>
        <dbReference type="SAM" id="MobiDB-lite"/>
    </source>
</evidence>
<dbReference type="EMBL" id="HG964446">
    <property type="protein sequence ID" value="CDO89668.1"/>
    <property type="molecule type" value="Genomic_DNA"/>
</dbReference>
<keyword evidence="4" id="KW-1185">Reference proteome</keyword>
<reference evidence="2" key="1">
    <citation type="journal article" date="2014" name="Genome Announc.">
        <title>Draft Genome Sequence of Mycobacterium triplex DSM 44626.</title>
        <authorList>
            <person name="Sassi M."/>
            <person name="Croce O."/>
            <person name="Robert C."/>
            <person name="Raoult D."/>
            <person name="Drancourt M."/>
        </authorList>
    </citation>
    <scope>NUCLEOTIDE SEQUENCE [LARGE SCALE GENOMIC DNA]</scope>
    <source>
        <strain evidence="2">DSM 44626</strain>
    </source>
</reference>
<dbReference type="eggNOG" id="ENOG5031JYJ">
    <property type="taxonomic scope" value="Bacteria"/>
</dbReference>